<feature type="region of interest" description="Disordered" evidence="4">
    <location>
        <begin position="1"/>
        <end position="96"/>
    </location>
</feature>
<organism evidence="6 7">
    <name type="scientific">Trebonia kvetii</name>
    <dbReference type="NCBI Taxonomy" id="2480626"/>
    <lineage>
        <taxon>Bacteria</taxon>
        <taxon>Bacillati</taxon>
        <taxon>Actinomycetota</taxon>
        <taxon>Actinomycetes</taxon>
        <taxon>Streptosporangiales</taxon>
        <taxon>Treboniaceae</taxon>
        <taxon>Trebonia</taxon>
    </lineage>
</organism>
<dbReference type="PANTHER" id="PTHR45772">
    <property type="entry name" value="CONSERVED COMPONENT OF ABC TRANSPORTER FOR NATURAL AMINO ACIDS-RELATED"/>
    <property type="match status" value="1"/>
</dbReference>
<dbReference type="CDD" id="cd03219">
    <property type="entry name" value="ABC_Mj1267_LivG_branched"/>
    <property type="match status" value="1"/>
</dbReference>
<dbReference type="GO" id="GO:0016887">
    <property type="term" value="F:ATP hydrolysis activity"/>
    <property type="evidence" value="ECO:0007669"/>
    <property type="project" value="InterPro"/>
</dbReference>
<dbReference type="SMART" id="SM00382">
    <property type="entry name" value="AAA"/>
    <property type="match status" value="1"/>
</dbReference>
<dbReference type="OrthoDB" id="9805514at2"/>
<dbReference type="PROSITE" id="PS50893">
    <property type="entry name" value="ABC_TRANSPORTER_2"/>
    <property type="match status" value="1"/>
</dbReference>
<dbReference type="InterPro" id="IPR017871">
    <property type="entry name" value="ABC_transporter-like_CS"/>
</dbReference>
<sequence>MGADDRRAHRGSRAAVLRVPSRRERPVPGLVRGDLPRRDPAAAARRRPVARRVDQEPSGQGIRRVRDRTRPAATRTRWSGPVSETPAGRHAPHPPLLDVRGLHRSFGGVHAVRECSIAVAPHTITGLIGPNGSGKTTAFNIITGYLAATSGEVRFAGTRHPRPDPRRMYQAGLTRTFQQARVFPELTVLENLVVAARRDVRALFGRRVTDRDREQAMDMLSEFNLAEHAGKKASALSYGQRKLLDFAAALISDPRLVMLDEPTAGVNPVMIETMERHIRDRHDRGVTFLIVEHDMNFVMRVCDPIIVLNQGAPIVAGSPAQVQADPRVLQAYLGD</sequence>
<dbReference type="InterPro" id="IPR003439">
    <property type="entry name" value="ABC_transporter-like_ATP-bd"/>
</dbReference>
<reference evidence="6 7" key="1">
    <citation type="submission" date="2018-11" db="EMBL/GenBank/DDBJ databases">
        <title>Trebonia kvetii gen.nov., sp.nov., a novel acidophilic actinobacterium, and proposal of the new actinobacterial family Treboniaceae fam. nov.</title>
        <authorList>
            <person name="Rapoport D."/>
            <person name="Sagova-Mareckova M."/>
            <person name="Sedlacek I."/>
            <person name="Provaznik J."/>
            <person name="Kralova S."/>
            <person name="Pavlinic D."/>
            <person name="Benes V."/>
            <person name="Kopecky J."/>
        </authorList>
    </citation>
    <scope>NUCLEOTIDE SEQUENCE [LARGE SCALE GENOMIC DNA]</scope>
    <source>
        <strain evidence="6 7">15Tr583</strain>
    </source>
</reference>
<evidence type="ECO:0000259" key="5">
    <source>
        <dbReference type="PROSITE" id="PS50893"/>
    </source>
</evidence>
<dbReference type="Gene3D" id="3.40.50.300">
    <property type="entry name" value="P-loop containing nucleotide triphosphate hydrolases"/>
    <property type="match status" value="1"/>
</dbReference>
<dbReference type="SUPFAM" id="SSF52540">
    <property type="entry name" value="P-loop containing nucleoside triphosphate hydrolases"/>
    <property type="match status" value="1"/>
</dbReference>
<evidence type="ECO:0000313" key="6">
    <source>
        <dbReference type="EMBL" id="TVZ01967.1"/>
    </source>
</evidence>
<accession>A0A6P2BTE5</accession>
<dbReference type="InterPro" id="IPR051120">
    <property type="entry name" value="ABC_AA/LPS_Transport"/>
</dbReference>
<name>A0A6P2BTE5_9ACTN</name>
<keyword evidence="2" id="KW-0547">Nucleotide-binding</keyword>
<evidence type="ECO:0000256" key="3">
    <source>
        <dbReference type="ARBA" id="ARBA00022840"/>
    </source>
</evidence>
<protein>
    <submittedName>
        <fullName evidence="6">ABC transporter ATP-binding protein</fullName>
    </submittedName>
</protein>
<proteinExistence type="predicted"/>
<dbReference type="Pfam" id="PF12399">
    <property type="entry name" value="BCA_ABC_TP_C"/>
    <property type="match status" value="1"/>
</dbReference>
<keyword evidence="7" id="KW-1185">Reference proteome</keyword>
<dbReference type="Proteomes" id="UP000460272">
    <property type="component" value="Unassembled WGS sequence"/>
</dbReference>
<evidence type="ECO:0000313" key="7">
    <source>
        <dbReference type="Proteomes" id="UP000460272"/>
    </source>
</evidence>
<dbReference type="InterPro" id="IPR003593">
    <property type="entry name" value="AAA+_ATPase"/>
</dbReference>
<dbReference type="EMBL" id="RPFW01000006">
    <property type="protein sequence ID" value="TVZ01967.1"/>
    <property type="molecule type" value="Genomic_DNA"/>
</dbReference>
<dbReference type="AlphaFoldDB" id="A0A6P2BTE5"/>
<dbReference type="Pfam" id="PF00005">
    <property type="entry name" value="ABC_tran"/>
    <property type="match status" value="1"/>
</dbReference>
<evidence type="ECO:0000256" key="4">
    <source>
        <dbReference type="SAM" id="MobiDB-lite"/>
    </source>
</evidence>
<dbReference type="InterPro" id="IPR032823">
    <property type="entry name" value="BCA_ABC_TP_C"/>
</dbReference>
<evidence type="ECO:0000256" key="1">
    <source>
        <dbReference type="ARBA" id="ARBA00022448"/>
    </source>
</evidence>
<keyword evidence="1" id="KW-0813">Transport</keyword>
<feature type="domain" description="ABC transporter" evidence="5">
    <location>
        <begin position="97"/>
        <end position="335"/>
    </location>
</feature>
<dbReference type="PANTHER" id="PTHR45772:SF9">
    <property type="entry name" value="CONSERVED COMPONENT OF ABC TRANSPORTER FOR NATURAL AMINO ACIDS"/>
    <property type="match status" value="1"/>
</dbReference>
<dbReference type="GO" id="GO:0005886">
    <property type="term" value="C:plasma membrane"/>
    <property type="evidence" value="ECO:0007669"/>
    <property type="project" value="TreeGrafter"/>
</dbReference>
<evidence type="ECO:0000256" key="2">
    <source>
        <dbReference type="ARBA" id="ARBA00022741"/>
    </source>
</evidence>
<dbReference type="PROSITE" id="PS00211">
    <property type="entry name" value="ABC_TRANSPORTER_1"/>
    <property type="match status" value="1"/>
</dbReference>
<gene>
    <name evidence="6" type="ORF">EAS64_31545</name>
</gene>
<dbReference type="GO" id="GO:0005524">
    <property type="term" value="F:ATP binding"/>
    <property type="evidence" value="ECO:0007669"/>
    <property type="project" value="UniProtKB-KW"/>
</dbReference>
<keyword evidence="3 6" id="KW-0067">ATP-binding</keyword>
<comment type="caution">
    <text evidence="6">The sequence shown here is derived from an EMBL/GenBank/DDBJ whole genome shotgun (WGS) entry which is preliminary data.</text>
</comment>
<dbReference type="InterPro" id="IPR027417">
    <property type="entry name" value="P-loop_NTPase"/>
</dbReference>